<evidence type="ECO:0008006" key="3">
    <source>
        <dbReference type="Google" id="ProtNLM"/>
    </source>
</evidence>
<dbReference type="InterPro" id="IPR006311">
    <property type="entry name" value="TAT_signal"/>
</dbReference>
<feature type="chain" id="PRO_5043750275" description="Choice-of-anchor G family protein" evidence="1">
    <location>
        <begin position="34"/>
        <end position="551"/>
    </location>
</feature>
<accession>A0AAU7APY8</accession>
<proteinExistence type="predicted"/>
<dbReference type="EMBL" id="CP114014">
    <property type="protein sequence ID" value="XAY03705.1"/>
    <property type="molecule type" value="Genomic_DNA"/>
</dbReference>
<protein>
    <recommendedName>
        <fullName evidence="3">Choice-of-anchor G family protein</fullName>
    </recommendedName>
</protein>
<evidence type="ECO:0000256" key="1">
    <source>
        <dbReference type="SAM" id="SignalP"/>
    </source>
</evidence>
<gene>
    <name evidence="2" type="ORF">DSM112329_00525</name>
</gene>
<feature type="signal peptide" evidence="1">
    <location>
        <begin position="1"/>
        <end position="33"/>
    </location>
</feature>
<reference evidence="2" key="1">
    <citation type="submission" date="2022-12" db="EMBL/GenBank/DDBJ databases">
        <title>Paraconexibacter alkalitolerans sp. nov. and Baekduia alba sp. nov., isolated from soil and emended description of the genera Paraconexibacter (Chun et al., 2020) and Baekduia (An et al., 2020).</title>
        <authorList>
            <person name="Vieira S."/>
            <person name="Huber K.J."/>
            <person name="Geppert A."/>
            <person name="Wolf J."/>
            <person name="Neumann-Schaal M."/>
            <person name="Muesken M."/>
            <person name="Overmann J."/>
        </authorList>
    </citation>
    <scope>NUCLEOTIDE SEQUENCE</scope>
    <source>
        <strain evidence="2">AEG42_29</strain>
    </source>
</reference>
<dbReference type="AlphaFoldDB" id="A0AAU7APY8"/>
<dbReference type="KEGG" id="parq:DSM112329_00525"/>
<keyword evidence="1" id="KW-0732">Signal</keyword>
<sequence length="551" mass="56278">MPLTPFRPRAALTLVTAVAAVTAAAALPSPAAAAGFTCDASALRGTILGQAAIEPVTANRGSAECTNDSAGGAVLADALAALPVSASALSAKTIVTPSGTPNDKQGALASGGLAGLTVKALPTLPITLPTASIPPELLKLEVPLSSLTPLNPLLGLLGLPSTLTFDLKPAIDALLPNGGLPNVDLLSFGAATAYAGASCQDGTAKAFGASQVADLKVLGDALPTDQLLSQVLSVIDSGSIDLSKLDLTKIELPLGLTSALGGLLPTLLGPIQETVLKPLVAALPKIEIPATLASVKLTPSSQTIRPDGTLVQQGPRLQVSIAGQSLADVILGEATIGGTAGVDCVVPAATPPPSAADLALQCTTRRLVLVDVLNQNGRVKFLGAADRKLAGRSVGLRLKSNSRTVATATVRADGSFSATAPLPPKSIRNTDKARYQAFIGSEKSLDLKLTRRMLVNSVTSSDGKVTLKGRVVLPLAKSVAQITLTRRLSCKTVETVKRFKPKSDGTFTVTVDAPDDATAAVYRMSTFVRKTTRSNSTSKTFTLPRGVNLDK</sequence>
<organism evidence="2">
    <name type="scientific">Paraconexibacter sp. AEG42_29</name>
    <dbReference type="NCBI Taxonomy" id="2997339"/>
    <lineage>
        <taxon>Bacteria</taxon>
        <taxon>Bacillati</taxon>
        <taxon>Actinomycetota</taxon>
        <taxon>Thermoleophilia</taxon>
        <taxon>Solirubrobacterales</taxon>
        <taxon>Paraconexibacteraceae</taxon>
        <taxon>Paraconexibacter</taxon>
    </lineage>
</organism>
<evidence type="ECO:0000313" key="2">
    <source>
        <dbReference type="EMBL" id="XAY03705.1"/>
    </source>
</evidence>
<dbReference type="PROSITE" id="PS51318">
    <property type="entry name" value="TAT"/>
    <property type="match status" value="1"/>
</dbReference>
<dbReference type="RefSeq" id="WP_354700259.1">
    <property type="nucleotide sequence ID" value="NZ_CP114014.1"/>
</dbReference>
<name>A0AAU7APY8_9ACTN</name>